<accession>A0ABW8Z1E7</accession>
<evidence type="ECO:0000259" key="5">
    <source>
        <dbReference type="PROSITE" id="PS50931"/>
    </source>
</evidence>
<comment type="caution">
    <text evidence="6">The sequence shown here is derived from an EMBL/GenBank/DDBJ whole genome shotgun (WGS) entry which is preliminary data.</text>
</comment>
<evidence type="ECO:0000313" key="6">
    <source>
        <dbReference type="EMBL" id="MFL9876969.1"/>
    </source>
</evidence>
<evidence type="ECO:0000256" key="3">
    <source>
        <dbReference type="ARBA" id="ARBA00023125"/>
    </source>
</evidence>
<name>A0ABW8Z1E7_9BURK</name>
<dbReference type="SUPFAM" id="SSF46785">
    <property type="entry name" value="Winged helix' DNA-binding domain"/>
    <property type="match status" value="1"/>
</dbReference>
<dbReference type="EMBL" id="JAQQFR010000001">
    <property type="protein sequence ID" value="MFL9876969.1"/>
    <property type="molecule type" value="Genomic_DNA"/>
</dbReference>
<keyword evidence="7" id="KW-1185">Reference proteome</keyword>
<dbReference type="CDD" id="cd05466">
    <property type="entry name" value="PBP2_LTTR_substrate"/>
    <property type="match status" value="1"/>
</dbReference>
<dbReference type="Gene3D" id="3.40.190.10">
    <property type="entry name" value="Periplasmic binding protein-like II"/>
    <property type="match status" value="2"/>
</dbReference>
<keyword evidence="2" id="KW-0805">Transcription regulation</keyword>
<evidence type="ECO:0000256" key="1">
    <source>
        <dbReference type="ARBA" id="ARBA00009437"/>
    </source>
</evidence>
<dbReference type="Gene3D" id="1.10.10.10">
    <property type="entry name" value="Winged helix-like DNA-binding domain superfamily/Winged helix DNA-binding domain"/>
    <property type="match status" value="1"/>
</dbReference>
<dbReference type="InterPro" id="IPR005119">
    <property type="entry name" value="LysR_subst-bd"/>
</dbReference>
<sequence length="320" mass="35561">MFSFKQLEALYWIATLGGFAAAARKLNTTQSAVSKRIKELESSFDTALFDRDLRQARLTEKGEELLLVAKRLLEQRDAAVEQFSKPEVVERRLRIGVTELTAMTWLPRLVKQVREHYPKVVIEPDVDLSVTLRDKLLADEIDAIIVPDAFAESRFSVLPMGKVKSVWMAKPGLLPRSSSSARVLRMHELAQHTILTQGDKSGTGIIYDRWFKSQVVSPSNSISCSSLVALIGLTVSGMGVSYLPHLCLRSLVERGALEVVETTPALPEIPYVALYRGERKSNFISSILMLAQECCEFSDLFQIEDEVAGIGHVHAGASPF</sequence>
<feature type="domain" description="HTH lysR-type" evidence="5">
    <location>
        <begin position="2"/>
        <end position="59"/>
    </location>
</feature>
<dbReference type="RefSeq" id="WP_408165352.1">
    <property type="nucleotide sequence ID" value="NZ_JAQQFR010000001.1"/>
</dbReference>
<gene>
    <name evidence="6" type="ORF">PQR63_01140</name>
</gene>
<dbReference type="Pfam" id="PF00126">
    <property type="entry name" value="HTH_1"/>
    <property type="match status" value="1"/>
</dbReference>
<dbReference type="InterPro" id="IPR036390">
    <property type="entry name" value="WH_DNA-bd_sf"/>
</dbReference>
<organism evidence="6 7">
    <name type="scientific">Herbaspirillum rhizosphaerae</name>
    <dbReference type="NCBI Taxonomy" id="346179"/>
    <lineage>
        <taxon>Bacteria</taxon>
        <taxon>Pseudomonadati</taxon>
        <taxon>Pseudomonadota</taxon>
        <taxon>Betaproteobacteria</taxon>
        <taxon>Burkholderiales</taxon>
        <taxon>Oxalobacteraceae</taxon>
        <taxon>Herbaspirillum</taxon>
    </lineage>
</organism>
<keyword evidence="3" id="KW-0238">DNA-binding</keyword>
<dbReference type="PROSITE" id="PS50931">
    <property type="entry name" value="HTH_LYSR"/>
    <property type="match status" value="1"/>
</dbReference>
<dbReference type="InterPro" id="IPR036388">
    <property type="entry name" value="WH-like_DNA-bd_sf"/>
</dbReference>
<protein>
    <submittedName>
        <fullName evidence="6">LysR family transcriptional regulator</fullName>
    </submittedName>
</protein>
<reference evidence="6 7" key="1">
    <citation type="journal article" date="2024" name="Chem. Sci.">
        <title>Discovery of megapolipeptins by genome mining of a Burkholderiales bacteria collection.</title>
        <authorList>
            <person name="Paulo B.S."/>
            <person name="Recchia M.J.J."/>
            <person name="Lee S."/>
            <person name="Fergusson C.H."/>
            <person name="Romanowski S.B."/>
            <person name="Hernandez A."/>
            <person name="Krull N."/>
            <person name="Liu D.Y."/>
            <person name="Cavanagh H."/>
            <person name="Bos A."/>
            <person name="Gray C.A."/>
            <person name="Murphy B.T."/>
            <person name="Linington R.G."/>
            <person name="Eustaquio A.S."/>
        </authorList>
    </citation>
    <scope>NUCLEOTIDE SEQUENCE [LARGE SCALE GENOMIC DNA]</scope>
    <source>
        <strain evidence="6 7">RL21-008-BIB-B</strain>
    </source>
</reference>
<dbReference type="Proteomes" id="UP001629214">
    <property type="component" value="Unassembled WGS sequence"/>
</dbReference>
<dbReference type="PRINTS" id="PR00039">
    <property type="entry name" value="HTHLYSR"/>
</dbReference>
<dbReference type="InterPro" id="IPR000847">
    <property type="entry name" value="LysR_HTH_N"/>
</dbReference>
<dbReference type="PANTHER" id="PTHR30126:SF77">
    <property type="entry name" value="TRANSCRIPTIONAL REGULATORY PROTEIN"/>
    <property type="match status" value="1"/>
</dbReference>
<dbReference type="Pfam" id="PF03466">
    <property type="entry name" value="LysR_substrate"/>
    <property type="match status" value="1"/>
</dbReference>
<comment type="similarity">
    <text evidence="1">Belongs to the LysR transcriptional regulatory family.</text>
</comment>
<evidence type="ECO:0000313" key="7">
    <source>
        <dbReference type="Proteomes" id="UP001629214"/>
    </source>
</evidence>
<evidence type="ECO:0000256" key="4">
    <source>
        <dbReference type="ARBA" id="ARBA00023163"/>
    </source>
</evidence>
<keyword evidence="4" id="KW-0804">Transcription</keyword>
<dbReference type="PANTHER" id="PTHR30126">
    <property type="entry name" value="HTH-TYPE TRANSCRIPTIONAL REGULATOR"/>
    <property type="match status" value="1"/>
</dbReference>
<evidence type="ECO:0000256" key="2">
    <source>
        <dbReference type="ARBA" id="ARBA00023015"/>
    </source>
</evidence>
<dbReference type="SUPFAM" id="SSF53850">
    <property type="entry name" value="Periplasmic binding protein-like II"/>
    <property type="match status" value="1"/>
</dbReference>
<proteinExistence type="inferred from homology"/>